<dbReference type="RefSeq" id="WP_153446936.1">
    <property type="nucleotide sequence ID" value="NZ_CP045699.1"/>
</dbReference>
<evidence type="ECO:0000256" key="2">
    <source>
        <dbReference type="SAM" id="MobiDB-lite"/>
    </source>
</evidence>
<dbReference type="EMBL" id="CP045699">
    <property type="protein sequence ID" value="QGA64785.1"/>
    <property type="molecule type" value="Genomic_DNA"/>
</dbReference>
<protein>
    <recommendedName>
        <fullName evidence="5">DUF3987 domain-containing protein</fullName>
    </recommendedName>
</protein>
<evidence type="ECO:0000313" key="3">
    <source>
        <dbReference type="EMBL" id="QGA64785.1"/>
    </source>
</evidence>
<dbReference type="AlphaFoldDB" id="A0A5Q0TFU2"/>
<feature type="compositionally biased region" description="Polar residues" evidence="2">
    <location>
        <begin position="1"/>
        <end position="11"/>
    </location>
</feature>
<feature type="region of interest" description="Disordered" evidence="2">
    <location>
        <begin position="1"/>
        <end position="26"/>
    </location>
</feature>
<reference evidence="3 4" key="1">
    <citation type="submission" date="2019-10" db="EMBL/GenBank/DDBJ databases">
        <title>Vibrio sp. nov., isolated from Coralline algae surface.</title>
        <authorList>
            <person name="Geng Y."/>
            <person name="Zhang X."/>
        </authorList>
    </citation>
    <scope>NUCLEOTIDE SEQUENCE [LARGE SCALE GENOMIC DNA]</scope>
    <source>
        <strain evidence="3 4">SM1977</strain>
    </source>
</reference>
<proteinExistence type="predicted"/>
<evidence type="ECO:0008006" key="5">
    <source>
        <dbReference type="Google" id="ProtNLM"/>
    </source>
</evidence>
<feature type="compositionally biased region" description="Basic and acidic residues" evidence="2">
    <location>
        <begin position="12"/>
        <end position="22"/>
    </location>
</feature>
<keyword evidence="1" id="KW-0175">Coiled coil</keyword>
<evidence type="ECO:0000313" key="4">
    <source>
        <dbReference type="Proteomes" id="UP000348942"/>
    </source>
</evidence>
<organism evidence="3 4">
    <name type="scientific">Vibrio algicola</name>
    <dbReference type="NCBI Taxonomy" id="2662262"/>
    <lineage>
        <taxon>Bacteria</taxon>
        <taxon>Pseudomonadati</taxon>
        <taxon>Pseudomonadota</taxon>
        <taxon>Gammaproteobacteria</taxon>
        <taxon>Vibrionales</taxon>
        <taxon>Vibrionaceae</taxon>
        <taxon>Vibrio</taxon>
    </lineage>
</organism>
<feature type="coiled-coil region" evidence="1">
    <location>
        <begin position="98"/>
        <end position="131"/>
    </location>
</feature>
<dbReference type="Proteomes" id="UP000348942">
    <property type="component" value="Chromosome 1"/>
</dbReference>
<sequence>MNNENSNNLKVSDQENKTRKATGDSLPMVDGREADLVLDDGSFIIKYIEFNTDDTPYVAYGAYSEECELIGTYNARENEVEAEDQYLSVESVKGLFEMKEVTDTKKAARAAKNEAEALERVEERKLQKQNLLAGGLGFDTSEIFAQLDLNGIDYQKPPALLGAICKDIYATSRRPLLDSYPIYGLHALSLLAIKHDITGFDDGKLSLLTTLVSLSGAGKDTGQAYVKDCAELLELNDKVNDKPRSDKNVTIDILTRQRFLYLVDEGHSLLNAIGDGAQSSQQNIMAELLKGATDKLYMPSSMHAAQVAETTQASVNKLLKQIADIENKVAQDGVYTDEQIAAMQHNIDHKLKPRLVALESIMEGCENGVKNPIVSLALASTPERLSGQLATYKTMQDGFMARMLLKYTPEHREALRPREDVKKIDYKLIVTANAGCKAQKEQGKTSTFATDEALEFIDKLSDLMDQDEYLNHPTAGALFARVSQHVSRIGSIMALGDQNLKVTLEMVKWAAVFTLNSLADIALMAGQSEIAKDKREIVQLRDGAKEEMISARIVNTLNTTKDKTMKKGKLKQRVFKIGELDAKQDDNIWNETFNFMVYEGVIIFDDKTKDCTLSK</sequence>
<evidence type="ECO:0000256" key="1">
    <source>
        <dbReference type="SAM" id="Coils"/>
    </source>
</evidence>
<gene>
    <name evidence="3" type="ORF">GFB47_04820</name>
</gene>
<keyword evidence="4" id="KW-1185">Reference proteome</keyword>
<accession>A0A5Q0TFU2</accession>
<name>A0A5Q0TFU2_9VIBR</name>